<gene>
    <name evidence="2" type="ORF">NP596_16125</name>
</gene>
<feature type="coiled-coil region" evidence="1">
    <location>
        <begin position="6"/>
        <end position="33"/>
    </location>
</feature>
<dbReference type="Proteomes" id="UP001524586">
    <property type="component" value="Unassembled WGS sequence"/>
</dbReference>
<sequence length="91" mass="10648">MNEQSNQTLLELMRQIQRDIGELKQQQVELSGQLLTVDERLLNVERCLINLRSDADRSRTRMVWSDDERTAFSNWLSSNTNVNDDFSNDSD</sequence>
<dbReference type="RefSeq" id="WP_256616414.1">
    <property type="nucleotide sequence ID" value="NZ_JANIBK010000115.1"/>
</dbReference>
<proteinExistence type="predicted"/>
<evidence type="ECO:0000313" key="2">
    <source>
        <dbReference type="EMBL" id="MCQ8129986.1"/>
    </source>
</evidence>
<protein>
    <submittedName>
        <fullName evidence="2">Uncharacterized protein</fullName>
    </submittedName>
</protein>
<keyword evidence="3" id="KW-1185">Reference proteome</keyword>
<evidence type="ECO:0000313" key="3">
    <source>
        <dbReference type="Proteomes" id="UP001524586"/>
    </source>
</evidence>
<keyword evidence="1" id="KW-0175">Coiled coil</keyword>
<organism evidence="2 3">
    <name type="scientific">Methylomonas rivi</name>
    <dbReference type="NCBI Taxonomy" id="2952226"/>
    <lineage>
        <taxon>Bacteria</taxon>
        <taxon>Pseudomonadati</taxon>
        <taxon>Pseudomonadota</taxon>
        <taxon>Gammaproteobacteria</taxon>
        <taxon>Methylococcales</taxon>
        <taxon>Methylococcaceae</taxon>
        <taxon>Methylomonas</taxon>
    </lineage>
</organism>
<reference evidence="2 3" key="1">
    <citation type="submission" date="2022-07" db="EMBL/GenBank/DDBJ databases">
        <title>Methylomonas rivi sp. nov., Methylomonas rosea sp. nov., Methylomonas aureus sp. nov. and Methylomonas subterranea sp. nov., four novel methanotrophs isolated from a freshwater creek and the deep terrestrial subsurface.</title>
        <authorList>
            <person name="Abin C."/>
            <person name="Sankaranarayanan K."/>
            <person name="Garner C."/>
            <person name="Sindelar R."/>
            <person name="Kotary K."/>
            <person name="Garner R."/>
            <person name="Barclay S."/>
            <person name="Lawson P."/>
            <person name="Krumholz L."/>
        </authorList>
    </citation>
    <scope>NUCLEOTIDE SEQUENCE [LARGE SCALE GENOMIC DNA]</scope>
    <source>
        <strain evidence="2 3">WSC-6</strain>
    </source>
</reference>
<name>A0ABT1U8L2_9GAMM</name>
<evidence type="ECO:0000256" key="1">
    <source>
        <dbReference type="SAM" id="Coils"/>
    </source>
</evidence>
<comment type="caution">
    <text evidence="2">The sequence shown here is derived from an EMBL/GenBank/DDBJ whole genome shotgun (WGS) entry which is preliminary data.</text>
</comment>
<accession>A0ABT1U8L2</accession>
<dbReference type="EMBL" id="JANIBK010000115">
    <property type="protein sequence ID" value="MCQ8129986.1"/>
    <property type="molecule type" value="Genomic_DNA"/>
</dbReference>